<accession>A0A366S852</accession>
<keyword evidence="3" id="KW-1185">Reference proteome</keyword>
<proteinExistence type="predicted"/>
<dbReference type="EMBL" id="QKXC01000038">
    <property type="protein sequence ID" value="RBR25513.1"/>
    <property type="molecule type" value="Genomic_DNA"/>
</dbReference>
<feature type="region of interest" description="Disordered" evidence="1">
    <location>
        <begin position="255"/>
        <end position="331"/>
    </location>
</feature>
<dbReference type="Proteomes" id="UP000253153">
    <property type="component" value="Unassembled WGS sequence"/>
</dbReference>
<reference evidence="2 3" key="1">
    <citation type="submission" date="2018-06" db="EMBL/GenBank/DDBJ databases">
        <title>Fusarium incarnatum-equiseti species complex species 28.</title>
        <authorList>
            <person name="Gardiner D.M."/>
        </authorList>
    </citation>
    <scope>NUCLEOTIDE SEQUENCE [LARGE SCALE GENOMIC DNA]</scope>
    <source>
        <strain evidence="2 3">FIESC_28</strain>
    </source>
</reference>
<sequence>MEQDTRPLQSPYAGPQAVLYFGNKSVPLRLPLDILKPYEELTRQMKDGGGGLFGGSHCTDFALTDIPYGAGHVIVHFLMTGTYQCLSSTRDALKGRKLPELHDLAQQQVAKLGQQLDLLTVISVIEDCTVGYLQFRIQSFTKDATEIEAKDMLARMETPQTLSKILLKSLILMKLPTEPKPEDETDEKTNNVSTERDSVQLAKEAILGTEDAYKRAQERAERETQEAEEIRRAKEQRQQIIRDKLELRELEDMKARDGKLSQSKRRRLSQLREEEAGRAHRASNTEPKQPAEQEPRDEPVAVRSALIRQEQPANSAVEFTNGSDSANKTCM</sequence>
<gene>
    <name evidence="2" type="ORF">FIESC28_01751</name>
</gene>
<protein>
    <submittedName>
        <fullName evidence="2">Uncharacterized protein</fullName>
    </submittedName>
</protein>
<dbReference type="RefSeq" id="XP_031020104.1">
    <property type="nucleotide sequence ID" value="XM_031155901.1"/>
</dbReference>
<feature type="compositionally biased region" description="Polar residues" evidence="1">
    <location>
        <begin position="311"/>
        <end position="331"/>
    </location>
</feature>
<organism evidence="2 3">
    <name type="scientific">Fusarium coffeatum</name>
    <dbReference type="NCBI Taxonomy" id="231269"/>
    <lineage>
        <taxon>Eukaryota</taxon>
        <taxon>Fungi</taxon>
        <taxon>Dikarya</taxon>
        <taxon>Ascomycota</taxon>
        <taxon>Pezizomycotina</taxon>
        <taxon>Sordariomycetes</taxon>
        <taxon>Hypocreomycetidae</taxon>
        <taxon>Hypocreales</taxon>
        <taxon>Nectriaceae</taxon>
        <taxon>Fusarium</taxon>
        <taxon>Fusarium incarnatum-equiseti species complex</taxon>
    </lineage>
</organism>
<feature type="region of interest" description="Disordered" evidence="1">
    <location>
        <begin position="176"/>
        <end position="197"/>
    </location>
</feature>
<comment type="caution">
    <text evidence="2">The sequence shown here is derived from an EMBL/GenBank/DDBJ whole genome shotgun (WGS) entry which is preliminary data.</text>
</comment>
<feature type="region of interest" description="Disordered" evidence="1">
    <location>
        <begin position="213"/>
        <end position="235"/>
    </location>
</feature>
<dbReference type="GeneID" id="41991197"/>
<evidence type="ECO:0000313" key="3">
    <source>
        <dbReference type="Proteomes" id="UP000253153"/>
    </source>
</evidence>
<name>A0A366S852_9HYPO</name>
<evidence type="ECO:0000256" key="1">
    <source>
        <dbReference type="SAM" id="MobiDB-lite"/>
    </source>
</evidence>
<feature type="compositionally biased region" description="Basic and acidic residues" evidence="1">
    <location>
        <begin position="289"/>
        <end position="300"/>
    </location>
</feature>
<dbReference type="OrthoDB" id="3594103at2759"/>
<evidence type="ECO:0000313" key="2">
    <source>
        <dbReference type="EMBL" id="RBR25513.1"/>
    </source>
</evidence>
<dbReference type="AlphaFoldDB" id="A0A366S852"/>